<reference evidence="2" key="1">
    <citation type="submission" date="2015-07" db="EMBL/GenBank/DDBJ databases">
        <title>Genome sequencing of Sunxiuqinia dokdonensis strain SK.</title>
        <authorList>
            <person name="Ahn S."/>
            <person name="Kim B.-C."/>
        </authorList>
    </citation>
    <scope>NUCLEOTIDE SEQUENCE [LARGE SCALE GENOMIC DNA]</scope>
    <source>
        <strain evidence="2">SK</strain>
    </source>
</reference>
<proteinExistence type="predicted"/>
<dbReference type="AlphaFoldDB" id="A0A0L8VBW5"/>
<protein>
    <submittedName>
        <fullName evidence="1">Uncharacterized protein</fullName>
    </submittedName>
</protein>
<dbReference type="Proteomes" id="UP000036958">
    <property type="component" value="Unassembled WGS sequence"/>
</dbReference>
<dbReference type="STRING" id="1409788.NC99_13250"/>
<comment type="caution">
    <text evidence="1">The sequence shown here is derived from an EMBL/GenBank/DDBJ whole genome shotgun (WGS) entry which is preliminary data.</text>
</comment>
<dbReference type="EMBL" id="LGIA01000063">
    <property type="protein sequence ID" value="KOH45848.1"/>
    <property type="molecule type" value="Genomic_DNA"/>
</dbReference>
<evidence type="ECO:0000313" key="1">
    <source>
        <dbReference type="EMBL" id="KOH45848.1"/>
    </source>
</evidence>
<organism evidence="1 2">
    <name type="scientific">Sunxiuqinia dokdonensis</name>
    <dbReference type="NCBI Taxonomy" id="1409788"/>
    <lineage>
        <taxon>Bacteria</taxon>
        <taxon>Pseudomonadati</taxon>
        <taxon>Bacteroidota</taxon>
        <taxon>Bacteroidia</taxon>
        <taxon>Marinilabiliales</taxon>
        <taxon>Prolixibacteraceae</taxon>
        <taxon>Sunxiuqinia</taxon>
    </lineage>
</organism>
<evidence type="ECO:0000313" key="2">
    <source>
        <dbReference type="Proteomes" id="UP000036958"/>
    </source>
</evidence>
<keyword evidence="2" id="KW-1185">Reference proteome</keyword>
<accession>A0A0L8VBW5</accession>
<gene>
    <name evidence="1" type="ORF">NC99_13250</name>
</gene>
<sequence>MNYILGGCQIDATGLESAGSFNLISKVITTKLIKEILKNEGKESVWQL</sequence>
<name>A0A0L8VBW5_9BACT</name>